<comment type="caution">
    <text evidence="6">The sequence shown here is derived from an EMBL/GenBank/DDBJ whole genome shotgun (WGS) entry which is preliminary data.</text>
</comment>
<dbReference type="AlphaFoldDB" id="A0A2T6BKZ5"/>
<dbReference type="PANTHER" id="PTHR47506">
    <property type="entry name" value="TRANSCRIPTIONAL REGULATORY PROTEIN"/>
    <property type="match status" value="1"/>
</dbReference>
<proteinExistence type="predicted"/>
<sequence length="185" mass="19868">MIATQKPRGRPRGFDKEAGVETAQALFAAHGYDGVGVAELCSELGVKPPSLYAAYGSKRALFDQVVARYSAASAEVFAPLIAAATSPSDLRKKILEAAIELYDSTGHGCLILSNLTSTEDTDLRAEMAAKIEERRRAMAERLLELGLTEQDARDHVMAISIAMMGLSAAARSGIQRETLLRSLDL</sequence>
<organism evidence="6 7">
    <name type="scientific">Litoreibacter ponti</name>
    <dbReference type="NCBI Taxonomy" id="1510457"/>
    <lineage>
        <taxon>Bacteria</taxon>
        <taxon>Pseudomonadati</taxon>
        <taxon>Pseudomonadota</taxon>
        <taxon>Alphaproteobacteria</taxon>
        <taxon>Rhodobacterales</taxon>
        <taxon>Roseobacteraceae</taxon>
        <taxon>Litoreibacter</taxon>
    </lineage>
</organism>
<evidence type="ECO:0000256" key="4">
    <source>
        <dbReference type="PROSITE-ProRule" id="PRU00335"/>
    </source>
</evidence>
<evidence type="ECO:0000256" key="1">
    <source>
        <dbReference type="ARBA" id="ARBA00023015"/>
    </source>
</evidence>
<evidence type="ECO:0000256" key="2">
    <source>
        <dbReference type="ARBA" id="ARBA00023125"/>
    </source>
</evidence>
<keyword evidence="2 4" id="KW-0238">DNA-binding</keyword>
<dbReference type="SUPFAM" id="SSF46689">
    <property type="entry name" value="Homeodomain-like"/>
    <property type="match status" value="1"/>
</dbReference>
<dbReference type="InterPro" id="IPR001647">
    <property type="entry name" value="HTH_TetR"/>
</dbReference>
<evidence type="ECO:0000313" key="6">
    <source>
        <dbReference type="EMBL" id="PTX56740.1"/>
    </source>
</evidence>
<dbReference type="PANTHER" id="PTHR47506:SF1">
    <property type="entry name" value="HTH-TYPE TRANSCRIPTIONAL REGULATOR YJDC"/>
    <property type="match status" value="1"/>
</dbReference>
<dbReference type="Gene3D" id="1.10.357.10">
    <property type="entry name" value="Tetracycline Repressor, domain 2"/>
    <property type="match status" value="1"/>
</dbReference>
<dbReference type="InterPro" id="IPR009057">
    <property type="entry name" value="Homeodomain-like_sf"/>
</dbReference>
<feature type="DNA-binding region" description="H-T-H motif" evidence="4">
    <location>
        <begin position="36"/>
        <end position="55"/>
    </location>
</feature>
<evidence type="ECO:0000259" key="5">
    <source>
        <dbReference type="PROSITE" id="PS50977"/>
    </source>
</evidence>
<dbReference type="Pfam" id="PF00440">
    <property type="entry name" value="TetR_N"/>
    <property type="match status" value="1"/>
</dbReference>
<dbReference type="PROSITE" id="PS50977">
    <property type="entry name" value="HTH_TETR_2"/>
    <property type="match status" value="1"/>
</dbReference>
<dbReference type="SUPFAM" id="SSF48498">
    <property type="entry name" value="Tetracyclin repressor-like, C-terminal domain"/>
    <property type="match status" value="1"/>
</dbReference>
<keyword evidence="1" id="KW-0805">Transcription regulation</keyword>
<evidence type="ECO:0000256" key="3">
    <source>
        <dbReference type="ARBA" id="ARBA00023163"/>
    </source>
</evidence>
<gene>
    <name evidence="6" type="ORF">C8N43_1402</name>
</gene>
<keyword evidence="7" id="KW-1185">Reference proteome</keyword>
<protein>
    <submittedName>
        <fullName evidence="6">TetR family transcriptional regulator</fullName>
    </submittedName>
</protein>
<dbReference type="EMBL" id="QBKS01000001">
    <property type="protein sequence ID" value="PTX56740.1"/>
    <property type="molecule type" value="Genomic_DNA"/>
</dbReference>
<dbReference type="Gene3D" id="1.10.10.60">
    <property type="entry name" value="Homeodomain-like"/>
    <property type="match status" value="1"/>
</dbReference>
<name>A0A2T6BKZ5_9RHOB</name>
<reference evidence="6 7" key="1">
    <citation type="submission" date="2018-04" db="EMBL/GenBank/DDBJ databases">
        <title>Genomic Encyclopedia of Archaeal and Bacterial Type Strains, Phase II (KMG-II): from individual species to whole genera.</title>
        <authorList>
            <person name="Goeker M."/>
        </authorList>
    </citation>
    <scope>NUCLEOTIDE SEQUENCE [LARGE SCALE GENOMIC DNA]</scope>
    <source>
        <strain evidence="6 7">DSM 100977</strain>
    </source>
</reference>
<dbReference type="InterPro" id="IPR036271">
    <property type="entry name" value="Tet_transcr_reg_TetR-rel_C_sf"/>
</dbReference>
<dbReference type="Proteomes" id="UP000243978">
    <property type="component" value="Unassembled WGS sequence"/>
</dbReference>
<accession>A0A2T6BKZ5</accession>
<dbReference type="OrthoDB" id="9779746at2"/>
<keyword evidence="3" id="KW-0804">Transcription</keyword>
<feature type="domain" description="HTH tetR-type" evidence="5">
    <location>
        <begin position="13"/>
        <end position="73"/>
    </location>
</feature>
<dbReference type="RefSeq" id="WP_107844907.1">
    <property type="nucleotide sequence ID" value="NZ_QBKS01000001.1"/>
</dbReference>
<dbReference type="GO" id="GO:0003677">
    <property type="term" value="F:DNA binding"/>
    <property type="evidence" value="ECO:0007669"/>
    <property type="project" value="UniProtKB-UniRule"/>
</dbReference>
<evidence type="ECO:0000313" key="7">
    <source>
        <dbReference type="Proteomes" id="UP000243978"/>
    </source>
</evidence>